<comment type="similarity">
    <text evidence="1">Belongs to the UPF0161 family.</text>
</comment>
<name>A0A518GF91_9BACT</name>
<organism evidence="2 3">
    <name type="scientific">Aureliella helgolandensis</name>
    <dbReference type="NCBI Taxonomy" id="2527968"/>
    <lineage>
        <taxon>Bacteria</taxon>
        <taxon>Pseudomonadati</taxon>
        <taxon>Planctomycetota</taxon>
        <taxon>Planctomycetia</taxon>
        <taxon>Pirellulales</taxon>
        <taxon>Pirellulaceae</taxon>
        <taxon>Aureliella</taxon>
    </lineage>
</organism>
<dbReference type="OrthoDB" id="9801753at2"/>
<dbReference type="KEGG" id="ahel:Q31a_56540"/>
<dbReference type="HAMAP" id="MF_00386">
    <property type="entry name" value="UPF0161_YidD"/>
    <property type="match status" value="1"/>
</dbReference>
<dbReference type="Proteomes" id="UP000318017">
    <property type="component" value="Chromosome"/>
</dbReference>
<comment type="function">
    <text evidence="1">Could be involved in insertion of integral membrane proteins into the membrane.</text>
</comment>
<dbReference type="AlphaFoldDB" id="A0A518GF91"/>
<dbReference type="Pfam" id="PF01809">
    <property type="entry name" value="YidD"/>
    <property type="match status" value="1"/>
</dbReference>
<dbReference type="InterPro" id="IPR002696">
    <property type="entry name" value="Membr_insert_effic_factor_YidD"/>
</dbReference>
<dbReference type="NCBIfam" id="TIGR00278">
    <property type="entry name" value="membrane protein insertion efficiency factor YidD"/>
    <property type="match status" value="1"/>
</dbReference>
<keyword evidence="3" id="KW-1185">Reference proteome</keyword>
<sequence>MVVSSLKSLTRWLKSRCAAGLIALVKFYQRGISPLLGPSCRFQPTCSEYMIGAIGKYGPIRGTLKGIWRILRCHPFNRGGADPP</sequence>
<protein>
    <recommendedName>
        <fullName evidence="1">Putative membrane protein insertion efficiency factor</fullName>
    </recommendedName>
</protein>
<comment type="subcellular location">
    <subcellularLocation>
        <location evidence="1">Cell membrane</location>
        <topology evidence="1">Peripheral membrane protein</topology>
        <orientation evidence="1">Cytoplasmic side</orientation>
    </subcellularLocation>
</comment>
<keyword evidence="1" id="KW-0472">Membrane</keyword>
<accession>A0A518GF91</accession>
<dbReference type="PANTHER" id="PTHR33383:SF1">
    <property type="entry name" value="MEMBRANE PROTEIN INSERTION EFFICIENCY FACTOR-RELATED"/>
    <property type="match status" value="1"/>
</dbReference>
<evidence type="ECO:0000313" key="3">
    <source>
        <dbReference type="Proteomes" id="UP000318017"/>
    </source>
</evidence>
<gene>
    <name evidence="2" type="ORF">Q31a_56540</name>
</gene>
<evidence type="ECO:0000256" key="1">
    <source>
        <dbReference type="HAMAP-Rule" id="MF_00386"/>
    </source>
</evidence>
<keyword evidence="1" id="KW-1003">Cell membrane</keyword>
<proteinExistence type="inferred from homology"/>
<dbReference type="GO" id="GO:0005886">
    <property type="term" value="C:plasma membrane"/>
    <property type="evidence" value="ECO:0007669"/>
    <property type="project" value="UniProtKB-SubCell"/>
</dbReference>
<dbReference type="PANTHER" id="PTHR33383">
    <property type="entry name" value="MEMBRANE PROTEIN INSERTION EFFICIENCY FACTOR-RELATED"/>
    <property type="match status" value="1"/>
</dbReference>
<dbReference type="EMBL" id="CP036298">
    <property type="protein sequence ID" value="QDV27266.1"/>
    <property type="molecule type" value="Genomic_DNA"/>
</dbReference>
<dbReference type="SMART" id="SM01234">
    <property type="entry name" value="Haemolytic"/>
    <property type="match status" value="1"/>
</dbReference>
<reference evidence="2 3" key="1">
    <citation type="submission" date="2019-02" db="EMBL/GenBank/DDBJ databases">
        <title>Deep-cultivation of Planctomycetes and their phenomic and genomic characterization uncovers novel biology.</title>
        <authorList>
            <person name="Wiegand S."/>
            <person name="Jogler M."/>
            <person name="Boedeker C."/>
            <person name="Pinto D."/>
            <person name="Vollmers J."/>
            <person name="Rivas-Marin E."/>
            <person name="Kohn T."/>
            <person name="Peeters S.H."/>
            <person name="Heuer A."/>
            <person name="Rast P."/>
            <person name="Oberbeckmann S."/>
            <person name="Bunk B."/>
            <person name="Jeske O."/>
            <person name="Meyerdierks A."/>
            <person name="Storesund J.E."/>
            <person name="Kallscheuer N."/>
            <person name="Luecker S."/>
            <person name="Lage O.M."/>
            <person name="Pohl T."/>
            <person name="Merkel B.J."/>
            <person name="Hornburger P."/>
            <person name="Mueller R.-W."/>
            <person name="Bruemmer F."/>
            <person name="Labrenz M."/>
            <person name="Spormann A.M."/>
            <person name="Op den Camp H."/>
            <person name="Overmann J."/>
            <person name="Amann R."/>
            <person name="Jetten M.S.M."/>
            <person name="Mascher T."/>
            <person name="Medema M.H."/>
            <person name="Devos D.P."/>
            <person name="Kaster A.-K."/>
            <person name="Ovreas L."/>
            <person name="Rohde M."/>
            <person name="Galperin M.Y."/>
            <person name="Jogler C."/>
        </authorList>
    </citation>
    <scope>NUCLEOTIDE SEQUENCE [LARGE SCALE GENOMIC DNA]</scope>
    <source>
        <strain evidence="2 3">Q31a</strain>
    </source>
</reference>
<dbReference type="RefSeq" id="WP_145084408.1">
    <property type="nucleotide sequence ID" value="NZ_CP036298.1"/>
</dbReference>
<evidence type="ECO:0000313" key="2">
    <source>
        <dbReference type="EMBL" id="QDV27266.1"/>
    </source>
</evidence>